<name>A0A4S8QSB4_9HELO</name>
<proteinExistence type="predicted"/>
<feature type="compositionally biased region" description="Polar residues" evidence="1">
    <location>
        <begin position="82"/>
        <end position="94"/>
    </location>
</feature>
<dbReference type="Proteomes" id="UP000308671">
    <property type="component" value="Unassembled WGS sequence"/>
</dbReference>
<feature type="region of interest" description="Disordered" evidence="1">
    <location>
        <begin position="38"/>
        <end position="143"/>
    </location>
</feature>
<reference evidence="2 3" key="1">
    <citation type="submission" date="2017-12" db="EMBL/GenBank/DDBJ databases">
        <title>Comparative genomics of Botrytis spp.</title>
        <authorList>
            <person name="Valero-Jimenez C.A."/>
            <person name="Tapia P."/>
            <person name="Veloso J."/>
            <person name="Silva-Moreno E."/>
            <person name="Staats M."/>
            <person name="Valdes J.H."/>
            <person name="Van Kan J.A.L."/>
        </authorList>
    </citation>
    <scope>NUCLEOTIDE SEQUENCE [LARGE SCALE GENOMIC DNA]</scope>
    <source>
        <strain evidence="2 3">MUCL435</strain>
    </source>
</reference>
<feature type="compositionally biased region" description="Basic and acidic residues" evidence="1">
    <location>
        <begin position="122"/>
        <end position="137"/>
    </location>
</feature>
<gene>
    <name evidence="2" type="ORF">BGAL_0663g00030</name>
</gene>
<dbReference type="EMBL" id="PQXL01000659">
    <property type="protein sequence ID" value="THV44359.1"/>
    <property type="molecule type" value="Genomic_DNA"/>
</dbReference>
<sequence>MIKVGRTEQDFVRLRGDENVNYPDKVLVRNNAKYPTVQKAPLARFRNKPNTSTTIGAQPEEKPPNTPSKSTPENPVKDESSKTAANNKLFSSLLNGDKDPKELTESLAKDIQQHDNAVTPTKELKVDLDTTKSKKMSDLMTRN</sequence>
<feature type="compositionally biased region" description="Basic and acidic residues" evidence="1">
    <location>
        <begin position="96"/>
        <end position="113"/>
    </location>
</feature>
<organism evidence="2 3">
    <name type="scientific">Botrytis galanthina</name>
    <dbReference type="NCBI Taxonomy" id="278940"/>
    <lineage>
        <taxon>Eukaryota</taxon>
        <taxon>Fungi</taxon>
        <taxon>Dikarya</taxon>
        <taxon>Ascomycota</taxon>
        <taxon>Pezizomycotina</taxon>
        <taxon>Leotiomycetes</taxon>
        <taxon>Helotiales</taxon>
        <taxon>Sclerotiniaceae</taxon>
        <taxon>Botrytis</taxon>
    </lineage>
</organism>
<accession>A0A4S8QSB4</accession>
<evidence type="ECO:0000256" key="1">
    <source>
        <dbReference type="SAM" id="MobiDB-lite"/>
    </source>
</evidence>
<evidence type="ECO:0000313" key="2">
    <source>
        <dbReference type="EMBL" id="THV44359.1"/>
    </source>
</evidence>
<comment type="caution">
    <text evidence="2">The sequence shown here is derived from an EMBL/GenBank/DDBJ whole genome shotgun (WGS) entry which is preliminary data.</text>
</comment>
<keyword evidence="3" id="KW-1185">Reference proteome</keyword>
<dbReference type="AlphaFoldDB" id="A0A4S8QSB4"/>
<protein>
    <submittedName>
        <fullName evidence="2">Uncharacterized protein</fullName>
    </submittedName>
</protein>
<evidence type="ECO:0000313" key="3">
    <source>
        <dbReference type="Proteomes" id="UP000308671"/>
    </source>
</evidence>